<dbReference type="AlphaFoldDB" id="A0A6M0SJI4"/>
<dbReference type="GO" id="GO:0016740">
    <property type="term" value="F:transferase activity"/>
    <property type="evidence" value="ECO:0007669"/>
    <property type="project" value="UniProtKB-KW"/>
</dbReference>
<dbReference type="NCBIfam" id="NF047752">
    <property type="entry name" value="MntA_antitoxin"/>
    <property type="match status" value="1"/>
</dbReference>
<dbReference type="InterPro" id="IPR052930">
    <property type="entry name" value="TA_antitoxin_MntA"/>
</dbReference>
<dbReference type="InterPro" id="IPR043519">
    <property type="entry name" value="NT_sf"/>
</dbReference>
<name>A0A6M0SJI4_9CYAN</name>
<dbReference type="InterPro" id="IPR041633">
    <property type="entry name" value="Polbeta"/>
</dbReference>
<dbReference type="Proteomes" id="UP000473574">
    <property type="component" value="Unassembled WGS sequence"/>
</dbReference>
<dbReference type="EMBL" id="QZCE01000002">
    <property type="protein sequence ID" value="NEZ68113.1"/>
    <property type="molecule type" value="Genomic_DNA"/>
</dbReference>
<dbReference type="CDD" id="cd05403">
    <property type="entry name" value="NT_KNTase_like"/>
    <property type="match status" value="1"/>
</dbReference>
<sequence length="150" mass="17309">MNSMVSITFSKLRSLMPLVLESASYLKLLILFGSRVSGNIHPESDWDFAILCEEDLRKQHDTSGWGYYALWSLIPEVFELPDNKVDIVDLSACNPWIVHSIAQEGQLLYEKDLGEFDQFKQHALKTDAELKAYRDQVRQKVRSTLSKWKS</sequence>
<gene>
    <name evidence="2" type="ORF">D0962_36200</name>
</gene>
<evidence type="ECO:0000259" key="1">
    <source>
        <dbReference type="Pfam" id="PF18765"/>
    </source>
</evidence>
<organism evidence="2 3">
    <name type="scientific">Adonisia turfae CCMR0082</name>
    <dbReference type="NCBI Taxonomy" id="2304604"/>
    <lineage>
        <taxon>Bacteria</taxon>
        <taxon>Bacillati</taxon>
        <taxon>Cyanobacteriota</taxon>
        <taxon>Adonisia</taxon>
        <taxon>Adonisia turfae</taxon>
    </lineage>
</organism>
<comment type="caution">
    <text evidence="2">The sequence shown here is derived from an EMBL/GenBank/DDBJ whole genome shotgun (WGS) entry which is preliminary data.</text>
</comment>
<accession>A0A6M0SJI4</accession>
<dbReference type="PANTHER" id="PTHR43852:SF3">
    <property type="entry name" value="NUCLEOTIDYLTRANSFERASE"/>
    <property type="match status" value="1"/>
</dbReference>
<proteinExistence type="predicted"/>
<dbReference type="Gene3D" id="3.30.460.10">
    <property type="entry name" value="Beta Polymerase, domain 2"/>
    <property type="match status" value="1"/>
</dbReference>
<keyword evidence="2" id="KW-0808">Transferase</keyword>
<evidence type="ECO:0000313" key="2">
    <source>
        <dbReference type="EMBL" id="NEZ68113.1"/>
    </source>
</evidence>
<dbReference type="SUPFAM" id="SSF81301">
    <property type="entry name" value="Nucleotidyltransferase"/>
    <property type="match status" value="1"/>
</dbReference>
<reference evidence="2 3" key="1">
    <citation type="journal article" date="2020" name="Microb. Ecol.">
        <title>Ecogenomics of the Marine Benthic Filamentous Cyanobacterium Adonisia.</title>
        <authorList>
            <person name="Walter J.M."/>
            <person name="Coutinho F.H."/>
            <person name="Leomil L."/>
            <person name="Hargreaves P.I."/>
            <person name="Campeao M.E."/>
            <person name="Vieira V.V."/>
            <person name="Silva B.S."/>
            <person name="Fistarol G.O."/>
            <person name="Salomon P.S."/>
            <person name="Sawabe T."/>
            <person name="Mino S."/>
            <person name="Hosokawa M."/>
            <person name="Miyashita H."/>
            <person name="Maruyama F."/>
            <person name="van Verk M.C."/>
            <person name="Dutilh B.E."/>
            <person name="Thompson C.C."/>
            <person name="Thompson F.L."/>
        </authorList>
    </citation>
    <scope>NUCLEOTIDE SEQUENCE [LARGE SCALE GENOMIC DNA]</scope>
    <source>
        <strain evidence="2 3">CCMR0082</strain>
    </source>
</reference>
<dbReference type="PANTHER" id="PTHR43852">
    <property type="entry name" value="NUCLEOTIDYLTRANSFERASE"/>
    <property type="match status" value="1"/>
</dbReference>
<dbReference type="Pfam" id="PF18765">
    <property type="entry name" value="Polbeta"/>
    <property type="match status" value="1"/>
</dbReference>
<feature type="domain" description="Polymerase beta nucleotidyltransferase" evidence="1">
    <location>
        <begin position="20"/>
        <end position="112"/>
    </location>
</feature>
<evidence type="ECO:0000313" key="3">
    <source>
        <dbReference type="Proteomes" id="UP000473574"/>
    </source>
</evidence>
<protein>
    <submittedName>
        <fullName evidence="2">Nucleotidyltransferase domain-containing protein</fullName>
    </submittedName>
</protein>